<gene>
    <name evidence="1" type="ORF">B0686_05780</name>
</gene>
<dbReference type="EMBL" id="MUYO01000002">
    <property type="protein sequence ID" value="OOS17838.1"/>
    <property type="molecule type" value="Genomic_DNA"/>
</dbReference>
<organism evidence="1 2">
    <name type="scientific">Streptococcus mitis</name>
    <dbReference type="NCBI Taxonomy" id="28037"/>
    <lineage>
        <taxon>Bacteria</taxon>
        <taxon>Bacillati</taxon>
        <taxon>Bacillota</taxon>
        <taxon>Bacilli</taxon>
        <taxon>Lactobacillales</taxon>
        <taxon>Streptococcaceae</taxon>
        <taxon>Streptococcus</taxon>
        <taxon>Streptococcus mitis group</taxon>
    </lineage>
</organism>
<evidence type="ECO:0000313" key="1">
    <source>
        <dbReference type="EMBL" id="OOS17838.1"/>
    </source>
</evidence>
<dbReference type="Proteomes" id="UP000190652">
    <property type="component" value="Unassembled WGS sequence"/>
</dbReference>
<dbReference type="AlphaFoldDB" id="A0A1T0C627"/>
<sequence>MLSVWNYYKYFLQKNLKSKSYKNKGELYERQESFVFLWQRFINFHSQNSINFTNFHYFGKMNICYKN</sequence>
<accession>A0A1T0C627</accession>
<reference evidence="1 2" key="1">
    <citation type="submission" date="2017-02" db="EMBL/GenBank/DDBJ databases">
        <title>Draft genome sequence of Streptococcus mitis CCUG 63687.</title>
        <authorList>
            <person name="Salva-Serra F."/>
            <person name="Engstrom-Jakobsson H."/>
            <person name="Thorell K."/>
            <person name="Jaen-Luchoro D."/>
            <person name="Gonzales-Siles L."/>
            <person name="Karlsson R."/>
            <person name="Yazdan S."/>
            <person name="Boulund F."/>
            <person name="Johnning A."/>
            <person name="Engstrand L."/>
            <person name="Kristiansson E."/>
            <person name="Moore E."/>
        </authorList>
    </citation>
    <scope>NUCLEOTIDE SEQUENCE [LARGE SCALE GENOMIC DNA]</scope>
    <source>
        <strain evidence="1 2">CCUG 63687</strain>
    </source>
</reference>
<comment type="caution">
    <text evidence="1">The sequence shown here is derived from an EMBL/GenBank/DDBJ whole genome shotgun (WGS) entry which is preliminary data.</text>
</comment>
<protein>
    <submittedName>
        <fullName evidence="1">Uncharacterized protein</fullName>
    </submittedName>
</protein>
<evidence type="ECO:0000313" key="2">
    <source>
        <dbReference type="Proteomes" id="UP000190652"/>
    </source>
</evidence>
<name>A0A1T0C627_STRMT</name>
<proteinExistence type="predicted"/>